<dbReference type="OrthoDB" id="448280at2759"/>
<keyword evidence="6" id="KW-0864">Zinc transport</keyword>
<keyword evidence="8" id="KW-0406">Ion transport</keyword>
<sequence>MKGQVNVRLSMVHRGCQHWCLDNSCMLFSVCRRSYFSYAKYFKLYRNVCCEVLFKGYSYRRQQFEGNKMEVIFLQVICLVVLFIAMTFCSIIPVLLVWKKNNVHINERMSTWISFGNCIAGGVFLGMCFLGLFPYVHEKFTEVLNNAKITTSFPLSEFVIIIGFFFIFTVEHLIINTHYKIEKQTVPSEDAVCISHAGISGDSRQMGDDESYVRLLELDGQDQDLCEDNEISVSKPSLSPHNFHCGPSKTQIMQPIDMIRHSHCDISFAASKATGLRHLILLLALSIHSLFEGVTLGLQTNQVKVFHLFLAVLLHEMLVALALGANIAKLNLGLLGSLKYILIVTSSIPVGILLGLLIRTAPGLLGACVSAVLQGIAAGIFIHVTFMEIIPEELSGGKCCLLKIMFFFIGFMVMAVVNFALDH</sequence>
<comment type="subcellular location">
    <subcellularLocation>
        <location evidence="1">Apical cell membrane</location>
        <topology evidence="1">Multi-pass membrane protein</topology>
    </subcellularLocation>
</comment>
<keyword evidence="5" id="KW-0862">Zinc</keyword>
<reference evidence="15 16" key="1">
    <citation type="journal article" date="2014" name="Nat. Commun.">
        <title>Molecular traces of alternative social organization in a termite genome.</title>
        <authorList>
            <person name="Terrapon N."/>
            <person name="Li C."/>
            <person name="Robertson H.M."/>
            <person name="Ji L."/>
            <person name="Meng X."/>
            <person name="Booth W."/>
            <person name="Chen Z."/>
            <person name="Childers C.P."/>
            <person name="Glastad K.M."/>
            <person name="Gokhale K."/>
            <person name="Gowin J."/>
            <person name="Gronenberg W."/>
            <person name="Hermansen R.A."/>
            <person name="Hu H."/>
            <person name="Hunt B.G."/>
            <person name="Huylmans A.K."/>
            <person name="Khalil S.M."/>
            <person name="Mitchell R.D."/>
            <person name="Munoz-Torres M.C."/>
            <person name="Mustard J.A."/>
            <person name="Pan H."/>
            <person name="Reese J.T."/>
            <person name="Scharf M.E."/>
            <person name="Sun F."/>
            <person name="Vogel H."/>
            <person name="Xiao J."/>
            <person name="Yang W."/>
            <person name="Yang Z."/>
            <person name="Yang Z."/>
            <person name="Zhou J."/>
            <person name="Zhu J."/>
            <person name="Brent C.S."/>
            <person name="Elsik C.G."/>
            <person name="Goodisman M.A."/>
            <person name="Liberles D.A."/>
            <person name="Roe R.M."/>
            <person name="Vargo E.L."/>
            <person name="Vilcinskas A."/>
            <person name="Wang J."/>
            <person name="Bornberg-Bauer E."/>
            <person name="Korb J."/>
            <person name="Zhang G."/>
            <person name="Liebig J."/>
        </authorList>
    </citation>
    <scope>NUCLEOTIDE SEQUENCE [LARGE SCALE GENOMIC DNA]</scope>
    <source>
        <tissue evidence="15">Whole organism</tissue>
    </source>
</reference>
<feature type="transmembrane region" description="Helical" evidence="14">
    <location>
        <begin position="399"/>
        <end position="421"/>
    </location>
</feature>
<keyword evidence="3" id="KW-1003">Cell membrane</keyword>
<dbReference type="GO" id="GO:0005385">
    <property type="term" value="F:zinc ion transmembrane transporter activity"/>
    <property type="evidence" value="ECO:0007669"/>
    <property type="project" value="TreeGrafter"/>
</dbReference>
<feature type="transmembrane region" description="Helical" evidence="14">
    <location>
        <begin position="364"/>
        <end position="387"/>
    </location>
</feature>
<keyword evidence="9 14" id="KW-0472">Membrane</keyword>
<comment type="catalytic activity">
    <reaction evidence="10">
        <text>Zn(2+)(in) = Zn(2+)(out)</text>
        <dbReference type="Rhea" id="RHEA:29351"/>
        <dbReference type="ChEBI" id="CHEBI:29105"/>
    </reaction>
    <physiologicalReaction direction="left-to-right" evidence="10">
        <dbReference type="Rhea" id="RHEA:29352"/>
    </physiologicalReaction>
</comment>
<evidence type="ECO:0000256" key="7">
    <source>
        <dbReference type="ARBA" id="ARBA00022989"/>
    </source>
</evidence>
<organism evidence="15 16">
    <name type="scientific">Zootermopsis nevadensis</name>
    <name type="common">Dampwood termite</name>
    <dbReference type="NCBI Taxonomy" id="136037"/>
    <lineage>
        <taxon>Eukaryota</taxon>
        <taxon>Metazoa</taxon>
        <taxon>Ecdysozoa</taxon>
        <taxon>Arthropoda</taxon>
        <taxon>Hexapoda</taxon>
        <taxon>Insecta</taxon>
        <taxon>Pterygota</taxon>
        <taxon>Neoptera</taxon>
        <taxon>Polyneoptera</taxon>
        <taxon>Dictyoptera</taxon>
        <taxon>Blattodea</taxon>
        <taxon>Blattoidea</taxon>
        <taxon>Termitoidae</taxon>
        <taxon>Termopsidae</taxon>
        <taxon>Zootermopsis</taxon>
    </lineage>
</organism>
<evidence type="ECO:0000256" key="11">
    <source>
        <dbReference type="ARBA" id="ARBA00039395"/>
    </source>
</evidence>
<evidence type="ECO:0000256" key="2">
    <source>
        <dbReference type="ARBA" id="ARBA00022448"/>
    </source>
</evidence>
<name>A0A067RII1_ZOONE</name>
<feature type="transmembrane region" description="Helical" evidence="14">
    <location>
        <begin position="110"/>
        <end position="133"/>
    </location>
</feature>
<gene>
    <name evidence="15" type="ORF">L798_06331</name>
</gene>
<feature type="transmembrane region" description="Helical" evidence="14">
    <location>
        <begin position="340"/>
        <end position="358"/>
    </location>
</feature>
<evidence type="ECO:0000256" key="8">
    <source>
        <dbReference type="ARBA" id="ARBA00023065"/>
    </source>
</evidence>
<keyword evidence="4 14" id="KW-0812">Transmembrane</keyword>
<accession>A0A067RII1</accession>
<evidence type="ECO:0000313" key="15">
    <source>
        <dbReference type="EMBL" id="KDR19098.1"/>
    </source>
</evidence>
<dbReference type="eggNOG" id="KOG1558">
    <property type="taxonomic scope" value="Eukaryota"/>
</dbReference>
<dbReference type="InParanoid" id="A0A067RII1"/>
<dbReference type="OMA" id="CNCISAG"/>
<evidence type="ECO:0000313" key="16">
    <source>
        <dbReference type="Proteomes" id="UP000027135"/>
    </source>
</evidence>
<dbReference type="STRING" id="136037.A0A067RII1"/>
<evidence type="ECO:0000256" key="4">
    <source>
        <dbReference type="ARBA" id="ARBA00022692"/>
    </source>
</evidence>
<dbReference type="GO" id="GO:0016324">
    <property type="term" value="C:apical plasma membrane"/>
    <property type="evidence" value="ECO:0007669"/>
    <property type="project" value="UniProtKB-SubCell"/>
</dbReference>
<feature type="transmembrane region" description="Helical" evidence="14">
    <location>
        <begin position="153"/>
        <end position="175"/>
    </location>
</feature>
<protein>
    <recommendedName>
        <fullName evidence="11">Zinc transporter ZIP3</fullName>
    </recommendedName>
    <alternativeName>
        <fullName evidence="13">Solute carrier family 39 member 3</fullName>
    </alternativeName>
    <alternativeName>
        <fullName evidence="12">Zrt- and Irt-like protein 3</fullName>
    </alternativeName>
</protein>
<evidence type="ECO:0000256" key="6">
    <source>
        <dbReference type="ARBA" id="ARBA00022906"/>
    </source>
</evidence>
<feature type="transmembrane region" description="Helical" evidence="14">
    <location>
        <begin position="305"/>
        <end position="328"/>
    </location>
</feature>
<keyword evidence="16" id="KW-1185">Reference proteome</keyword>
<evidence type="ECO:0000256" key="10">
    <source>
        <dbReference type="ARBA" id="ARBA00036307"/>
    </source>
</evidence>
<dbReference type="PANTHER" id="PTHR11040:SF221">
    <property type="entry name" value="ZINC TRANSPORTER ZIP3"/>
    <property type="match status" value="1"/>
</dbReference>
<evidence type="ECO:0000256" key="9">
    <source>
        <dbReference type="ARBA" id="ARBA00023136"/>
    </source>
</evidence>
<proteinExistence type="predicted"/>
<dbReference type="PANTHER" id="PTHR11040">
    <property type="entry name" value="ZINC/IRON TRANSPORTER"/>
    <property type="match status" value="1"/>
</dbReference>
<dbReference type="EMBL" id="KK852661">
    <property type="protein sequence ID" value="KDR19098.1"/>
    <property type="molecule type" value="Genomic_DNA"/>
</dbReference>
<evidence type="ECO:0000256" key="13">
    <source>
        <dbReference type="ARBA" id="ARBA00042778"/>
    </source>
</evidence>
<keyword evidence="7 14" id="KW-1133">Transmembrane helix</keyword>
<evidence type="ECO:0000256" key="3">
    <source>
        <dbReference type="ARBA" id="ARBA00022475"/>
    </source>
</evidence>
<dbReference type="Pfam" id="PF02535">
    <property type="entry name" value="Zip"/>
    <property type="match status" value="1"/>
</dbReference>
<keyword evidence="2" id="KW-0813">Transport</keyword>
<feature type="transmembrane region" description="Helical" evidence="14">
    <location>
        <begin position="72"/>
        <end position="98"/>
    </location>
</feature>
<evidence type="ECO:0000256" key="14">
    <source>
        <dbReference type="SAM" id="Phobius"/>
    </source>
</evidence>
<dbReference type="AlphaFoldDB" id="A0A067RII1"/>
<dbReference type="Proteomes" id="UP000027135">
    <property type="component" value="Unassembled WGS sequence"/>
</dbReference>
<evidence type="ECO:0000256" key="12">
    <source>
        <dbReference type="ARBA" id="ARBA00041702"/>
    </source>
</evidence>
<feature type="transmembrane region" description="Helical" evidence="14">
    <location>
        <begin position="279"/>
        <end position="299"/>
    </location>
</feature>
<evidence type="ECO:0000256" key="1">
    <source>
        <dbReference type="ARBA" id="ARBA00004424"/>
    </source>
</evidence>
<dbReference type="InterPro" id="IPR003689">
    <property type="entry name" value="ZIP"/>
</dbReference>
<evidence type="ECO:0000256" key="5">
    <source>
        <dbReference type="ARBA" id="ARBA00022833"/>
    </source>
</evidence>